<sequence length="510" mass="57635">MSLQLPLLLLLQAWTISMINVYDCDTQSSPHSILISIPPPPNRNASTLECEVTEHRAKTVPLEISISTCRTYTITTTWSGYPTCNFHYRPTKLGDSCRLVESYPADPCDDWWYRSSGVDIWWFGSHQYSTYHCLCNPMKKAVAALSTRAPHLYCSFEDCSTCTADDMAAGICKLPTGTEITFTKQVIEKPSTKETMRLPYFPSPPHVMSNNLHASYPLDSSYRFHDDDIDIRCKASRRAKRDTTQQYILDLINPILDKSVVTAERLSALQSTILSQPLMDYTPFLRKVLKREDIVGVVNQDVGLYWECKTVQADLKEWAEDTFYPPVSYKNSTMYLQPYTSVMYSSSPRGPHGLYVLIRSFSSLYLGVIGSNTKPLPFSKPSRTVTVATKLPILDSLNDARTVAHYVDPAGIAIGPRIDDSASEHEMSQYASNQAALHSMGLSYLNGFDPLFTAKDFLLKICHIGGFLFILKMLYTLVTKIVNFVKHGKFVADLYRPPVYPEGFDMTRHY</sequence>
<gene>
    <name evidence="1" type="primary">G</name>
</gene>
<name>A0AA48P900_9MONO</name>
<evidence type="ECO:0000313" key="1">
    <source>
        <dbReference type="EMBL" id="DBA13173.1"/>
    </source>
</evidence>
<reference evidence="1" key="1">
    <citation type="journal article" date="2023" name="bioRxiv">
        <title>Diving Deep into Fish Bornaviruses: Uncovering Hidden Diversity and Transcriptional Strategies through Comprehensive Data Mining.</title>
        <authorList>
            <person name="Eshak M."/>
            <person name="Rubbenstroth D."/>
            <person name="Beer M."/>
            <person name="Pfaff F."/>
        </authorList>
    </citation>
    <scope>NUCLEOTIDE SEQUENCE</scope>
    <source>
        <strain evidence="1">QD_6</strain>
    </source>
</reference>
<accession>A0AA48P900</accession>
<protein>
    <submittedName>
        <fullName evidence="1">Glycoprotein</fullName>
    </submittedName>
</protein>
<proteinExistence type="predicted"/>
<dbReference type="EMBL" id="BK063517">
    <property type="protein sequence ID" value="DBA13173.1"/>
    <property type="molecule type" value="Viral_cRNA"/>
</dbReference>
<dbReference type="Pfam" id="PF06208">
    <property type="entry name" value="BDV_G"/>
    <property type="match status" value="1"/>
</dbReference>
<organism evidence="1">
    <name type="scientific">finepatterned puffer bornavirus</name>
    <dbReference type="NCBI Taxonomy" id="3055758"/>
    <lineage>
        <taxon>Viruses</taxon>
        <taxon>Riboviria</taxon>
        <taxon>Orthornavirae</taxon>
        <taxon>Negarnaviricota</taxon>
        <taxon>Haploviricotina</taxon>
        <taxon>Monjiviricetes</taxon>
        <taxon>Mononegavirales</taxon>
        <taxon>Bornaviridae</taxon>
        <taxon>Cultervirus</taxon>
        <taxon>Cultervirus inflati</taxon>
    </lineage>
</organism>
<dbReference type="InterPro" id="IPR009344">
    <property type="entry name" value="BDV_G"/>
</dbReference>